<keyword evidence="3" id="KW-1185">Reference proteome</keyword>
<dbReference type="EMBL" id="JASJQH010001141">
    <property type="protein sequence ID" value="KAK9761976.1"/>
    <property type="molecule type" value="Genomic_DNA"/>
</dbReference>
<evidence type="ECO:0000313" key="2">
    <source>
        <dbReference type="EMBL" id="KAK9761976.1"/>
    </source>
</evidence>
<feature type="region of interest" description="Disordered" evidence="1">
    <location>
        <begin position="318"/>
        <end position="338"/>
    </location>
</feature>
<evidence type="ECO:0000313" key="3">
    <source>
        <dbReference type="Proteomes" id="UP001479436"/>
    </source>
</evidence>
<dbReference type="Proteomes" id="UP001479436">
    <property type="component" value="Unassembled WGS sequence"/>
</dbReference>
<dbReference type="Gene3D" id="3.80.10.10">
    <property type="entry name" value="Ribonuclease Inhibitor"/>
    <property type="match status" value="2"/>
</dbReference>
<dbReference type="PANTHER" id="PTHR13318">
    <property type="entry name" value="PARTNER OF PAIRED, ISOFORM B-RELATED"/>
    <property type="match status" value="1"/>
</dbReference>
<accession>A0ABR2WKG9</accession>
<protein>
    <submittedName>
        <fullName evidence="2">Uncharacterized protein</fullName>
    </submittedName>
</protein>
<organism evidence="2 3">
    <name type="scientific">Basidiobolus ranarum</name>
    <dbReference type="NCBI Taxonomy" id="34480"/>
    <lineage>
        <taxon>Eukaryota</taxon>
        <taxon>Fungi</taxon>
        <taxon>Fungi incertae sedis</taxon>
        <taxon>Zoopagomycota</taxon>
        <taxon>Entomophthoromycotina</taxon>
        <taxon>Basidiobolomycetes</taxon>
        <taxon>Basidiobolales</taxon>
        <taxon>Basidiobolaceae</taxon>
        <taxon>Basidiobolus</taxon>
    </lineage>
</organism>
<sequence length="338" mass="38155">MDCLLKHCSQLKSLSIELTYFDNHRPLPVEKLCHDIARAYEGQLTELKLKFHRKPLIPEAITNLIWENHGSHLTSLDLSGYPITNASLIFLGQSVSSNLKHLNLSKCLEGGLPSLSAFSTLLSTCGGGLRTLQLDSNDQVDDSVAMIIATHCHGLRKLSLRKTTTSNVGLKKILETNGYSLRVLYVSELSVPQGAFKEITHFCPYLVELDAGWSGTLESPQERVIIDEFSEFMRLRGHRIEILTVDGWPNICHVLTIIVTYERTLSQITLSDDEKLSDQYLRDVLQPCKKLHRVHILLPFPYQAEGLSDDALVETAGKNYEQGSEMDQPRTYTFDMRR</sequence>
<name>A0ABR2WKG9_9FUNG</name>
<reference evidence="2 3" key="1">
    <citation type="submission" date="2023-04" db="EMBL/GenBank/DDBJ databases">
        <title>Genome of Basidiobolus ranarum AG-B5.</title>
        <authorList>
            <person name="Stajich J.E."/>
            <person name="Carter-House D."/>
            <person name="Gryganskyi A."/>
        </authorList>
    </citation>
    <scope>NUCLEOTIDE SEQUENCE [LARGE SCALE GENOMIC DNA]</scope>
    <source>
        <strain evidence="2 3">AG-B5</strain>
    </source>
</reference>
<dbReference type="SUPFAM" id="SSF52047">
    <property type="entry name" value="RNI-like"/>
    <property type="match status" value="1"/>
</dbReference>
<gene>
    <name evidence="2" type="ORF">K7432_012708</name>
</gene>
<proteinExistence type="predicted"/>
<dbReference type="InterPro" id="IPR032675">
    <property type="entry name" value="LRR_dom_sf"/>
</dbReference>
<evidence type="ECO:0000256" key="1">
    <source>
        <dbReference type="SAM" id="MobiDB-lite"/>
    </source>
</evidence>
<comment type="caution">
    <text evidence="2">The sequence shown here is derived from an EMBL/GenBank/DDBJ whole genome shotgun (WGS) entry which is preliminary data.</text>
</comment>